<keyword evidence="2" id="KW-0378">Hydrolase</keyword>
<dbReference type="InterPro" id="IPR012338">
    <property type="entry name" value="Beta-lactam/transpept-like"/>
</dbReference>
<dbReference type="PANTHER" id="PTHR43283">
    <property type="entry name" value="BETA-LACTAMASE-RELATED"/>
    <property type="match status" value="1"/>
</dbReference>
<dbReference type="SUPFAM" id="SSF56601">
    <property type="entry name" value="beta-lactamase/transpeptidase-like"/>
    <property type="match status" value="1"/>
</dbReference>
<gene>
    <name evidence="2" type="ORF">QWY31_01700</name>
</gene>
<evidence type="ECO:0000313" key="2">
    <source>
        <dbReference type="EMBL" id="MDN4164192.1"/>
    </source>
</evidence>
<sequence>MKVIKKIFGVALLLALLWGGRYLWQALPIISGYGAKNMCSCVFVAGRSPESVLAQELAKSPLNLGKFTVSYADSSVTGTVAGIASKKAIFRKGLGCTLLSELSEEEVRQQAFRLAAKPRVNQDTLPWPMGNQLPDSLSVPFSLPALQAVVQTAFEESNPEAPQNTRAVVVLYDGQLVYEQYAQGFDVNTPQIGWSMTKSITSTLVGILQSQGRLEVKNLAPVAEWQADERKNITLDQLLRASSGLAWEENYGGPADATHMLFKSADMGAFAAKSPQGKAPDTEFYYSSGTTNIISRIVRQTLGEEVYHAFPYEQLFYKIGMHSAVMEPDASGTFVGSSYTFATPRDWARFGLLFYQKGQWQGEQIVPADWVSYSVTPTPPAPQGEYGAQWWLNAGAKDNPENRNMPDVPSDCFSANGFEGQRVMIIPSEKLVIVRLGLTQSGNFDFNQFTKKIIEAVHVPAQP</sequence>
<evidence type="ECO:0000313" key="3">
    <source>
        <dbReference type="Proteomes" id="UP001168552"/>
    </source>
</evidence>
<dbReference type="InterPro" id="IPR001466">
    <property type="entry name" value="Beta-lactam-related"/>
</dbReference>
<proteinExistence type="predicted"/>
<feature type="domain" description="Beta-lactamase-related" evidence="1">
    <location>
        <begin position="167"/>
        <end position="441"/>
    </location>
</feature>
<dbReference type="Gene3D" id="3.40.710.10">
    <property type="entry name" value="DD-peptidase/beta-lactamase superfamily"/>
    <property type="match status" value="1"/>
</dbReference>
<accession>A0ABT8F190</accession>
<evidence type="ECO:0000259" key="1">
    <source>
        <dbReference type="Pfam" id="PF00144"/>
    </source>
</evidence>
<organism evidence="2 3">
    <name type="scientific">Shiella aurantiaca</name>
    <dbReference type="NCBI Taxonomy" id="3058365"/>
    <lineage>
        <taxon>Bacteria</taxon>
        <taxon>Pseudomonadati</taxon>
        <taxon>Bacteroidota</taxon>
        <taxon>Cytophagia</taxon>
        <taxon>Cytophagales</taxon>
        <taxon>Shiellaceae</taxon>
        <taxon>Shiella</taxon>
    </lineage>
</organism>
<dbReference type="Proteomes" id="UP001168552">
    <property type="component" value="Unassembled WGS sequence"/>
</dbReference>
<dbReference type="RefSeq" id="WP_320002718.1">
    <property type="nucleotide sequence ID" value="NZ_JAUHJS010000001.1"/>
</dbReference>
<protein>
    <submittedName>
        <fullName evidence="2">Serine hydrolase</fullName>
        <ecNumber evidence="2">3.-.-.-</ecNumber>
    </submittedName>
</protein>
<dbReference type="InterPro" id="IPR050789">
    <property type="entry name" value="Diverse_Enzym_Activities"/>
</dbReference>
<keyword evidence="3" id="KW-1185">Reference proteome</keyword>
<name>A0ABT8F190_9BACT</name>
<dbReference type="Pfam" id="PF00144">
    <property type="entry name" value="Beta-lactamase"/>
    <property type="match status" value="1"/>
</dbReference>
<dbReference type="GO" id="GO:0016787">
    <property type="term" value="F:hydrolase activity"/>
    <property type="evidence" value="ECO:0007669"/>
    <property type="project" value="UniProtKB-KW"/>
</dbReference>
<dbReference type="PANTHER" id="PTHR43283:SF7">
    <property type="entry name" value="BETA-LACTAMASE-RELATED DOMAIN-CONTAINING PROTEIN"/>
    <property type="match status" value="1"/>
</dbReference>
<reference evidence="2" key="1">
    <citation type="submission" date="2023-06" db="EMBL/GenBank/DDBJ databases">
        <title>Cytophagales bacterium Strain LB-30, isolated from soil.</title>
        <authorList>
            <person name="Liu B."/>
        </authorList>
    </citation>
    <scope>NUCLEOTIDE SEQUENCE</scope>
    <source>
        <strain evidence="2">LB-30</strain>
    </source>
</reference>
<dbReference type="EMBL" id="JAUHJS010000001">
    <property type="protein sequence ID" value="MDN4164192.1"/>
    <property type="molecule type" value="Genomic_DNA"/>
</dbReference>
<dbReference type="EC" id="3.-.-.-" evidence="2"/>
<comment type="caution">
    <text evidence="2">The sequence shown here is derived from an EMBL/GenBank/DDBJ whole genome shotgun (WGS) entry which is preliminary data.</text>
</comment>